<organism evidence="1 2">
    <name type="scientific">Gryllotalpicola koreensis</name>
    <dbReference type="NCBI Taxonomy" id="993086"/>
    <lineage>
        <taxon>Bacteria</taxon>
        <taxon>Bacillati</taxon>
        <taxon>Actinomycetota</taxon>
        <taxon>Actinomycetes</taxon>
        <taxon>Micrococcales</taxon>
        <taxon>Microbacteriaceae</taxon>
        <taxon>Gryllotalpicola</taxon>
    </lineage>
</organism>
<protein>
    <recommendedName>
        <fullName evidence="3">Clp R domain-containing protein</fullName>
    </recommendedName>
</protein>
<keyword evidence="2" id="KW-1185">Reference proteome</keyword>
<dbReference type="InterPro" id="IPR036628">
    <property type="entry name" value="Clp_N_dom_sf"/>
</dbReference>
<comment type="caution">
    <text evidence="1">The sequence shown here is derived from an EMBL/GenBank/DDBJ whole genome shotgun (WGS) entry which is preliminary data.</text>
</comment>
<name>A0ABP8A9R1_9MICO</name>
<dbReference type="SUPFAM" id="SSF81923">
    <property type="entry name" value="Double Clp-N motif"/>
    <property type="match status" value="1"/>
</dbReference>
<dbReference type="RefSeq" id="WP_344756619.1">
    <property type="nucleotide sequence ID" value="NZ_BAABBW010000005.1"/>
</dbReference>
<gene>
    <name evidence="1" type="ORF">GCM10022287_33820</name>
</gene>
<accession>A0ABP8A9R1</accession>
<evidence type="ECO:0000313" key="1">
    <source>
        <dbReference type="EMBL" id="GAA4180235.1"/>
    </source>
</evidence>
<dbReference type="EMBL" id="BAABBW010000005">
    <property type="protein sequence ID" value="GAA4180235.1"/>
    <property type="molecule type" value="Genomic_DNA"/>
</dbReference>
<reference evidence="2" key="1">
    <citation type="journal article" date="2019" name="Int. J. Syst. Evol. Microbiol.">
        <title>The Global Catalogue of Microorganisms (GCM) 10K type strain sequencing project: providing services to taxonomists for standard genome sequencing and annotation.</title>
        <authorList>
            <consortium name="The Broad Institute Genomics Platform"/>
            <consortium name="The Broad Institute Genome Sequencing Center for Infectious Disease"/>
            <person name="Wu L."/>
            <person name="Ma J."/>
        </authorList>
    </citation>
    <scope>NUCLEOTIDE SEQUENCE [LARGE SCALE GENOMIC DNA]</scope>
    <source>
        <strain evidence="2">JCM 17591</strain>
    </source>
</reference>
<dbReference type="Proteomes" id="UP001501079">
    <property type="component" value="Unassembled WGS sequence"/>
</dbReference>
<sequence>MSASTDGRTGGHQGRSGQSIGAEVRALVRLATAEAERRGLPAVEAEHLMLALLAGTGSTGGTAGTGGAAAVLAAEGLDYDTFARALIAERENSLRAAGVEPVPADRLVSTGRQSRARFGTSARQALVAAHRVSASHRRHNMRTGDVAAGILSSSLGTVPRALAYAGLDRSRLLQAVVSATQEA</sequence>
<evidence type="ECO:0008006" key="3">
    <source>
        <dbReference type="Google" id="ProtNLM"/>
    </source>
</evidence>
<proteinExistence type="predicted"/>
<evidence type="ECO:0000313" key="2">
    <source>
        <dbReference type="Proteomes" id="UP001501079"/>
    </source>
</evidence>
<dbReference type="Gene3D" id="1.10.1780.10">
    <property type="entry name" value="Clp, N-terminal domain"/>
    <property type="match status" value="1"/>
</dbReference>